<proteinExistence type="predicted"/>
<feature type="region of interest" description="Disordered" evidence="2">
    <location>
        <begin position="839"/>
        <end position="861"/>
    </location>
</feature>
<feature type="coiled-coil region" evidence="1">
    <location>
        <begin position="44"/>
        <end position="71"/>
    </location>
</feature>
<keyword evidence="1" id="KW-0175">Coiled coil</keyword>
<evidence type="ECO:0000256" key="2">
    <source>
        <dbReference type="SAM" id="MobiDB-lite"/>
    </source>
</evidence>
<feature type="coiled-coil region" evidence="1">
    <location>
        <begin position="588"/>
        <end position="741"/>
    </location>
</feature>
<dbReference type="EMBL" id="QKXF01000171">
    <property type="protein sequence ID" value="RQM15084.1"/>
    <property type="molecule type" value="Genomic_DNA"/>
</dbReference>
<dbReference type="Proteomes" id="UP000286097">
    <property type="component" value="Unassembled WGS sequence"/>
</dbReference>
<evidence type="ECO:0000313" key="4">
    <source>
        <dbReference type="Proteomes" id="UP000286097"/>
    </source>
</evidence>
<reference evidence="3 4" key="1">
    <citation type="submission" date="2018-06" db="EMBL/GenBank/DDBJ databases">
        <title>Comparative genomics of downy mildews reveals potential adaptations to biotrophy.</title>
        <authorList>
            <person name="Fletcher K."/>
            <person name="Klosterman S.J."/>
            <person name="Derevnina L."/>
            <person name="Martin F."/>
            <person name="Koike S."/>
            <person name="Reyes Chin-Wo S."/>
            <person name="Mou B."/>
            <person name="Michelmore R."/>
        </authorList>
    </citation>
    <scope>NUCLEOTIDE SEQUENCE [LARGE SCALE GENOMIC DNA]</scope>
    <source>
        <strain evidence="3 4">R13</strain>
    </source>
</reference>
<protein>
    <submittedName>
        <fullName evidence="3">Uncharacterized protein</fullName>
    </submittedName>
</protein>
<feature type="coiled-coil region" evidence="1">
    <location>
        <begin position="346"/>
        <end position="559"/>
    </location>
</feature>
<feature type="coiled-coil region" evidence="1">
    <location>
        <begin position="272"/>
        <end position="306"/>
    </location>
</feature>
<comment type="caution">
    <text evidence="3">The sequence shown here is derived from an EMBL/GenBank/DDBJ whole genome shotgun (WGS) entry which is preliminary data.</text>
</comment>
<evidence type="ECO:0000256" key="1">
    <source>
        <dbReference type="SAM" id="Coils"/>
    </source>
</evidence>
<evidence type="ECO:0000313" key="3">
    <source>
        <dbReference type="EMBL" id="RQM15084.1"/>
    </source>
</evidence>
<accession>A0A425CDJ2</accession>
<gene>
    <name evidence="3" type="ORF">DD237_004398</name>
</gene>
<dbReference type="VEuPathDB" id="FungiDB:DD237_004398"/>
<dbReference type="AlphaFoldDB" id="A0A425CDJ2"/>
<feature type="coiled-coil region" evidence="1">
    <location>
        <begin position="195"/>
        <end position="243"/>
    </location>
</feature>
<organism evidence="3 4">
    <name type="scientific">Peronospora effusa</name>
    <dbReference type="NCBI Taxonomy" id="542832"/>
    <lineage>
        <taxon>Eukaryota</taxon>
        <taxon>Sar</taxon>
        <taxon>Stramenopiles</taxon>
        <taxon>Oomycota</taxon>
        <taxon>Peronosporomycetes</taxon>
        <taxon>Peronosporales</taxon>
        <taxon>Peronosporaceae</taxon>
        <taxon>Peronospora</taxon>
    </lineage>
</organism>
<name>A0A425CDJ2_9STRA</name>
<sequence length="861" mass="97531">MTMEFEVSRRQCCEMSETLMEKEHIAKVLQAQLDAKLVTISQMQTKHSDEVKSLQQSIQELATEKEQLLTRILEVDAAENTATDETDPAKPATECIDNANERSWAATKTQKLRSAVEQMIEKLAAVESELADAKTTLRSTEHSSEPNELMIALDQLKLVLDNIQQAGNSLLTDFVEQQEQIVKVSSPDDPNTDSLDCSEKRYNALKEDFERVTEELEHVSHERNDCMEELRALEAQLMQVSEEKMKCAIAADEQEYKLREAQQVVLSSSATITTLQAQLEDTQSTKATLEASKVELEQNMKNLQIAWTTLQADHAAIVEQIQHGNTGLKSENESSATEPEHLQQRLEYESKQREKLQLDVQSYEETLSVLRKEAKDNSDTIADLSEKIRILESDLDSAASTQQQKDKEYATLRNALTMSEEEKQEMRLQSKQRLVAAEGKEMALQDRISALELQLKMSSTGVDMAHAPLQNDVELELMEARAKQAELQSKSTALENHLSEARQELLKQDDEWKKKEALAKTELALVAAQAQQANYQGKLKEIEAQLEVTENEVTRNRHELKSLAESLKSAQMEAVNNHNKQVEVQLAKESMEKLVERQKARIDKLDKVKMTTETLELFRKLKKARSDLQEKVQDLQKDLAQALSRSRGDQLENEHLIVKRKEEELKLLKEQVGELRKAIRQARDDKATMRVALNDEREKAEHEIQEMQTLVKEKMELVENLESQLASVEDAMAKLQEQKSDNVSYLEKENFELHVENRELKKQLALTSLPKKDEGMGDTGTYDVSAAAAVEVLGEDRFRFNTESKVDVVDCAATTETSARPQEARVTKAGGFLLSTTEMDATAAYSQDEPKEGEQPECSQQ</sequence>
<feature type="coiled-coil region" evidence="1">
    <location>
        <begin position="109"/>
        <end position="143"/>
    </location>
</feature>